<evidence type="ECO:0000313" key="3">
    <source>
        <dbReference type="EMBL" id="MBD3689609.1"/>
    </source>
</evidence>
<evidence type="ECO:0000313" key="4">
    <source>
        <dbReference type="Proteomes" id="UP000627538"/>
    </source>
</evidence>
<dbReference type="PRINTS" id="PR01217">
    <property type="entry name" value="PRICHEXTENSN"/>
</dbReference>
<reference evidence="3 4" key="1">
    <citation type="submission" date="2020-08" db="EMBL/GenBank/DDBJ databases">
        <title>Winkia gen. nov., sp. nov., isolated from faeces of the Anser albifrons in China.</title>
        <authorList>
            <person name="Liu Q."/>
        </authorList>
    </citation>
    <scope>NUCLEOTIDE SEQUENCE [LARGE SCALE GENOMIC DNA]</scope>
    <source>
        <strain evidence="3 4">C62</strain>
    </source>
</reference>
<feature type="compositionally biased region" description="Polar residues" evidence="1">
    <location>
        <begin position="351"/>
        <end position="388"/>
    </location>
</feature>
<organism evidence="3 4">
    <name type="scientific">Nanchangia anserum</name>
    <dbReference type="NCBI Taxonomy" id="2692125"/>
    <lineage>
        <taxon>Bacteria</taxon>
        <taxon>Bacillati</taxon>
        <taxon>Actinomycetota</taxon>
        <taxon>Actinomycetes</taxon>
        <taxon>Actinomycetales</taxon>
        <taxon>Actinomycetaceae</taxon>
        <taxon>Nanchangia</taxon>
    </lineage>
</organism>
<dbReference type="EMBL" id="JACRUO010000001">
    <property type="protein sequence ID" value="MBD3689609.1"/>
    <property type="molecule type" value="Genomic_DNA"/>
</dbReference>
<feature type="transmembrane region" description="Helical" evidence="2">
    <location>
        <begin position="416"/>
        <end position="436"/>
    </location>
</feature>
<evidence type="ECO:0000256" key="2">
    <source>
        <dbReference type="SAM" id="Phobius"/>
    </source>
</evidence>
<feature type="compositionally biased region" description="Pro residues" evidence="1">
    <location>
        <begin position="259"/>
        <end position="284"/>
    </location>
</feature>
<accession>A0A8I0G9G4</accession>
<protein>
    <submittedName>
        <fullName evidence="3">Uncharacterized protein</fullName>
    </submittedName>
</protein>
<feature type="region of interest" description="Disordered" evidence="1">
    <location>
        <begin position="235"/>
        <end position="401"/>
    </location>
</feature>
<proteinExistence type="predicted"/>
<name>A0A8I0G9G4_9ACTO</name>
<feature type="compositionally biased region" description="Low complexity" evidence="1">
    <location>
        <begin position="285"/>
        <end position="299"/>
    </location>
</feature>
<feature type="compositionally biased region" description="Low complexity" evidence="1">
    <location>
        <begin position="307"/>
        <end position="327"/>
    </location>
</feature>
<keyword evidence="2" id="KW-1133">Transmembrane helix</keyword>
<dbReference type="RefSeq" id="WP_191071643.1">
    <property type="nucleotide sequence ID" value="NZ_JACRUO010000001.1"/>
</dbReference>
<keyword evidence="4" id="KW-1185">Reference proteome</keyword>
<sequence length="440" mass="45242">MNSRRWRHGIAALLTSVFLVIPVPFAYSASSSLSWRIGSYTFDLSTQCPGGVVDADAVYPVHAHSIASPLGASSDSVILSTRSLSLNTPVALCVRMPATKGTLTLASTTNPVLDVRGTQWQELGYDLRFNLTGFRPLGDTPADASAQIGTDTLTAGSVPTPEPYTPAAGARGDVGVVGNDKGLHGSVAIVDVGNLTKVPISFSDPGIYQLTFVAQQWRGTHGWISSLPMNLTLVVDPGESPDPDVTTPDPTKPTKPDPEPSTPDTPAPTSPHPPSPPVTPPSPSPDESASTPSSSTTPVPSSPTPSSPSATPSSSAHSSEGSAGSSPMQLSHLLPIRMTPTLPGAPGVTDSPISPTRDSSPDQPATPSSSAESRPDNQTNGDRQTSSDGDYPTVSSSSVDVQMSSRKWANTASTTVLVAGVALASCVAGAGVFLVLRARP</sequence>
<dbReference type="AlphaFoldDB" id="A0A8I0G9G4"/>
<dbReference type="Proteomes" id="UP000627538">
    <property type="component" value="Unassembled WGS sequence"/>
</dbReference>
<evidence type="ECO:0000256" key="1">
    <source>
        <dbReference type="SAM" id="MobiDB-lite"/>
    </source>
</evidence>
<keyword evidence="2" id="KW-0472">Membrane</keyword>
<keyword evidence="2" id="KW-0812">Transmembrane</keyword>
<comment type="caution">
    <text evidence="3">The sequence shown here is derived from an EMBL/GenBank/DDBJ whole genome shotgun (WGS) entry which is preliminary data.</text>
</comment>
<gene>
    <name evidence="3" type="ORF">H8R10_05135</name>
</gene>